<comment type="caution">
    <text evidence="4">The sequence shown here is derived from an EMBL/GenBank/DDBJ whole genome shotgun (WGS) entry which is preliminary data.</text>
</comment>
<feature type="domain" description="TRAP C4-dicarboxylate transport system permease DctM subunit" evidence="3">
    <location>
        <begin position="2"/>
        <end position="53"/>
    </location>
</feature>
<reference evidence="4 5" key="1">
    <citation type="submission" date="2024-05" db="EMBL/GenBank/DDBJ databases">
        <authorList>
            <person name="Jiang F."/>
        </authorList>
    </citation>
    <scope>NUCLEOTIDE SEQUENCE [LARGE SCALE GENOMIC DNA]</scope>
    <source>
        <strain evidence="4 5">LZ166</strain>
    </source>
</reference>
<keyword evidence="2" id="KW-0812">Transmembrane</keyword>
<comment type="subcellular location">
    <subcellularLocation>
        <location evidence="1">Cell inner membrane</location>
        <topology evidence="1">Multi-pass membrane protein</topology>
    </subcellularLocation>
</comment>
<dbReference type="Proteomes" id="UP001556692">
    <property type="component" value="Unassembled WGS sequence"/>
</dbReference>
<dbReference type="Pfam" id="PF06808">
    <property type="entry name" value="DctM"/>
    <property type="match status" value="1"/>
</dbReference>
<accession>A0ABV3SS10</accession>
<evidence type="ECO:0000256" key="1">
    <source>
        <dbReference type="RuleBase" id="RU369079"/>
    </source>
</evidence>
<proteinExistence type="predicted"/>
<protein>
    <submittedName>
        <fullName evidence="4">TRAP transporter large permease subunit</fullName>
    </submittedName>
</protein>
<evidence type="ECO:0000313" key="4">
    <source>
        <dbReference type="EMBL" id="MEX0409589.1"/>
    </source>
</evidence>
<keyword evidence="1" id="KW-0997">Cell inner membrane</keyword>
<name>A0ABV3SS10_9HYPH</name>
<evidence type="ECO:0000259" key="3">
    <source>
        <dbReference type="Pfam" id="PF06808"/>
    </source>
</evidence>
<sequence>MVEMAQITPPVGFNLFILQSQTGESIVRVARASFPFFLLMCLATVLLVVFPEIALWLTR</sequence>
<keyword evidence="2" id="KW-1133">Transmembrane helix</keyword>
<dbReference type="EMBL" id="JBDPGJ010000010">
    <property type="protein sequence ID" value="MEX0409589.1"/>
    <property type="molecule type" value="Genomic_DNA"/>
</dbReference>
<evidence type="ECO:0000313" key="5">
    <source>
        <dbReference type="Proteomes" id="UP001556692"/>
    </source>
</evidence>
<keyword evidence="1" id="KW-0813">Transport</keyword>
<organism evidence="4 5">
    <name type="scientific">Aquibium pacificus</name>
    <dbReference type="NCBI Taxonomy" id="3153579"/>
    <lineage>
        <taxon>Bacteria</taxon>
        <taxon>Pseudomonadati</taxon>
        <taxon>Pseudomonadota</taxon>
        <taxon>Alphaproteobacteria</taxon>
        <taxon>Hyphomicrobiales</taxon>
        <taxon>Phyllobacteriaceae</taxon>
        <taxon>Aquibium</taxon>
    </lineage>
</organism>
<dbReference type="InterPro" id="IPR010656">
    <property type="entry name" value="DctM"/>
</dbReference>
<feature type="transmembrane region" description="Helical" evidence="2">
    <location>
        <begin position="34"/>
        <end position="57"/>
    </location>
</feature>
<keyword evidence="5" id="KW-1185">Reference proteome</keyword>
<evidence type="ECO:0000256" key="2">
    <source>
        <dbReference type="SAM" id="Phobius"/>
    </source>
</evidence>
<keyword evidence="1" id="KW-1003">Cell membrane</keyword>
<gene>
    <name evidence="4" type="ORF">ABGN05_28500</name>
</gene>
<comment type="function">
    <text evidence="1">Part of the tripartite ATP-independent periplasmic (TRAP) transport system.</text>
</comment>
<keyword evidence="2" id="KW-0472">Membrane</keyword>